<dbReference type="EMBL" id="JAVFKD010000012">
    <property type="protein sequence ID" value="KAK5993383.1"/>
    <property type="molecule type" value="Genomic_DNA"/>
</dbReference>
<feature type="compositionally biased region" description="Basic and acidic residues" evidence="1">
    <location>
        <begin position="476"/>
        <end position="492"/>
    </location>
</feature>
<feature type="compositionally biased region" description="Polar residues" evidence="1">
    <location>
        <begin position="378"/>
        <end position="411"/>
    </location>
</feature>
<dbReference type="Gene3D" id="2.40.50.40">
    <property type="match status" value="1"/>
</dbReference>
<comment type="caution">
    <text evidence="2">The sequence shown here is derived from an EMBL/GenBank/DDBJ whole genome shotgun (WGS) entry which is preliminary data.</text>
</comment>
<sequence length="1390" mass="153534">MPAKRRRAPKKSSKKKAVAQEEEGWYSIRRILDQKVVRGRVQYLVDWDDNIVTGEKYTPTWSDDVTAVAKEEWEQRKAQEALPEIDNPQSDPASVEESDDDDDQPPRPANWRQLSRSHASTLTRRRRSLSTSSLASERPRKIPRTDSGKIPSEEPGLDYGLSSSIGTPSETHDLPDQEVADPHKAASVVVEIPKDPDFDPTEYLSVTNSQESGHSSQSVAELETEDSIIAFLLVSQGTVPDSQDLSDQSWSHLHSLERPTSAAESAQNQIQISQPSPSARVIPDSHEHIHSSAPSSSAAALVRQLSPTLSNQGSPRPSQRDIVTQFGIEQSDIPSHQPDHKGAAVGTVVPEPSEVTSHPPSVAHPASRSSVSPRRVVQETTQSTTSPKYLTQPSIPFSFSLPESSVDSQAVGSPYPSITEAASPGDHQKGAPLDSRESQDAQIVPPVLDSVEKPPTDSDLQDFVSEPDTDETESADASRERTPEEPQTEDRFQSITPAIQRALQEALDEAYSSSPCSKFRPSPAKSQIMDEKSASGSAPRRSMSAVEELTQLFAFDPEPEPVAQPTNEALPVPAGTVSENASHINPHAEIPIHSSLNLGVRPIGIEATSWVVDDATGSNQESVLEAIVPASIMSQPPQSATEALLNMVDMSFSTSSNLVPDSLVPDRVQELPLATVSLADISRQVEPTHRGIPLMPSLLSQEPVSSKLYETSGASLQMGQAQIEHDSPESISHQDLILEHTVTLPFQASLRPLYDDTVMEYKRPITDFGNIFSSEIYVEPDESLVNKIDELFGRLHNICDYPQNLPGTSLEELPPTQIAKYCCDANSKFSFVFELLQGLQKDTRILIVARSPELLRLIHHLTVPLEVECTCDVIGKSNSNFADSVARVVLALPTEEIELSAFDLVIGFDSSFLTSEFTLRSSSQKSSSKQQLFLSLVMTHSIEHIGLQVSEEVRDLSPVERKNVLLSAIVRARQLLSDPDRDYLEPHEVAAVFCEYLNGQVDAISWEPLTVPDDVLDVFLNTQNRSQVPMVPQQEPENGRKRKLDDSDGSEVKRMRILSAQESTADGNQLPLPDEVRELIEAAARKQKSSRPEVLVRVSLSVLEVLAEQVSEYERRLDDANLDIEYKAVIANLEKRVKEYERTSRKVYASNRSALQDRSRFEVEKLKAEANLKAATEAAELEAGKYKTRITQLEETVVRLTRDPNSSDPQNTPLAKSEKLLQETLAKVGVLEKRLVNANQDESYVRNAYQDASSSVTTMRSEITSLKAQNEELLKKASENSVLIHQVQEQNTAGTYLRQIEELRAQMRERETELDRAREELRQLKNGRRETRGVSVPRSPRMGMMSPRTGRGYGSASRGTSPAPGAGVEGTGMQFIGQQPNNPRWNHLRD</sequence>
<feature type="region of interest" description="Disordered" evidence="1">
    <location>
        <begin position="1026"/>
        <end position="1051"/>
    </location>
</feature>
<feature type="compositionally biased region" description="Polar residues" evidence="1">
    <location>
        <begin position="239"/>
        <end position="252"/>
    </location>
</feature>
<feature type="region of interest" description="Disordered" evidence="1">
    <location>
        <begin position="71"/>
        <end position="221"/>
    </location>
</feature>
<evidence type="ECO:0000256" key="1">
    <source>
        <dbReference type="SAM" id="MobiDB-lite"/>
    </source>
</evidence>
<feature type="compositionally biased region" description="Basic and acidic residues" evidence="1">
    <location>
        <begin position="426"/>
        <end position="439"/>
    </location>
</feature>
<feature type="compositionally biased region" description="Basic and acidic residues" evidence="1">
    <location>
        <begin position="1037"/>
        <end position="1051"/>
    </location>
</feature>
<feature type="region of interest" description="Disordered" evidence="1">
    <location>
        <begin position="239"/>
        <end position="541"/>
    </location>
</feature>
<feature type="compositionally biased region" description="Basic and acidic residues" evidence="1">
    <location>
        <begin position="137"/>
        <end position="147"/>
    </location>
</feature>
<protein>
    <recommendedName>
        <fullName evidence="4">Chromo domain-containing protein</fullName>
    </recommendedName>
</protein>
<keyword evidence="3" id="KW-1185">Reference proteome</keyword>
<feature type="compositionally biased region" description="Basic and acidic residues" evidence="1">
    <location>
        <begin position="170"/>
        <end position="184"/>
    </location>
</feature>
<feature type="compositionally biased region" description="Low complexity" evidence="1">
    <location>
        <begin position="265"/>
        <end position="279"/>
    </location>
</feature>
<feature type="compositionally biased region" description="Acidic residues" evidence="1">
    <location>
        <begin position="465"/>
        <end position="474"/>
    </location>
</feature>
<feature type="compositionally biased region" description="Low complexity" evidence="1">
    <location>
        <begin position="291"/>
        <end position="300"/>
    </location>
</feature>
<evidence type="ECO:0008006" key="4">
    <source>
        <dbReference type="Google" id="ProtNLM"/>
    </source>
</evidence>
<evidence type="ECO:0000313" key="3">
    <source>
        <dbReference type="Proteomes" id="UP001338125"/>
    </source>
</evidence>
<dbReference type="Proteomes" id="UP001338125">
    <property type="component" value="Unassembled WGS sequence"/>
</dbReference>
<evidence type="ECO:0000313" key="2">
    <source>
        <dbReference type="EMBL" id="KAK5993383.1"/>
    </source>
</evidence>
<feature type="compositionally biased region" description="Low complexity" evidence="1">
    <location>
        <begin position="357"/>
        <end position="375"/>
    </location>
</feature>
<dbReference type="InterPro" id="IPR038609">
    <property type="entry name" value="HDA1_su2/3_sf"/>
</dbReference>
<feature type="region of interest" description="Disordered" evidence="1">
    <location>
        <begin position="1324"/>
        <end position="1390"/>
    </location>
</feature>
<gene>
    <name evidence="2" type="ORF">PT974_06813</name>
</gene>
<name>A0ABR0SMQ3_9HYPO</name>
<reference evidence="2 3" key="1">
    <citation type="submission" date="2024-01" db="EMBL/GenBank/DDBJ databases">
        <title>Complete genome of Cladobotryum mycophilum ATHUM6906.</title>
        <authorList>
            <person name="Christinaki A.C."/>
            <person name="Myridakis A.I."/>
            <person name="Kouvelis V.N."/>
        </authorList>
    </citation>
    <scope>NUCLEOTIDE SEQUENCE [LARGE SCALE GENOMIC DNA]</scope>
    <source>
        <strain evidence="2 3">ATHUM6906</strain>
    </source>
</reference>
<feature type="compositionally biased region" description="Acidic residues" evidence="1">
    <location>
        <begin position="94"/>
        <end position="103"/>
    </location>
</feature>
<feature type="compositionally biased region" description="Polar residues" evidence="1">
    <location>
        <begin position="204"/>
        <end position="219"/>
    </location>
</feature>
<dbReference type="Gene3D" id="3.40.50.12360">
    <property type="match status" value="1"/>
</dbReference>
<proteinExistence type="predicted"/>
<feature type="compositionally biased region" description="Polar residues" evidence="1">
    <location>
        <begin position="305"/>
        <end position="317"/>
    </location>
</feature>
<organism evidence="2 3">
    <name type="scientific">Cladobotryum mycophilum</name>
    <dbReference type="NCBI Taxonomy" id="491253"/>
    <lineage>
        <taxon>Eukaryota</taxon>
        <taxon>Fungi</taxon>
        <taxon>Dikarya</taxon>
        <taxon>Ascomycota</taxon>
        <taxon>Pezizomycotina</taxon>
        <taxon>Sordariomycetes</taxon>
        <taxon>Hypocreomycetidae</taxon>
        <taxon>Hypocreales</taxon>
        <taxon>Hypocreaceae</taxon>
        <taxon>Cladobotryum</taxon>
    </lineage>
</organism>
<accession>A0ABR0SMQ3</accession>